<dbReference type="Proteomes" id="UP000887577">
    <property type="component" value="Unplaced"/>
</dbReference>
<proteinExistence type="predicted"/>
<reference evidence="3" key="1">
    <citation type="submission" date="2022-11" db="UniProtKB">
        <authorList>
            <consortium name="WormBaseParasite"/>
        </authorList>
    </citation>
    <scope>IDENTIFICATION</scope>
</reference>
<evidence type="ECO:0000313" key="2">
    <source>
        <dbReference type="Proteomes" id="UP000887577"/>
    </source>
</evidence>
<feature type="domain" description="YitH/HolE acetyltransferase (GNAT)" evidence="1">
    <location>
        <begin position="56"/>
        <end position="162"/>
    </location>
</feature>
<dbReference type="WBParaSite" id="PSU_v2.g13986.t1">
    <property type="protein sequence ID" value="PSU_v2.g13986.t1"/>
    <property type="gene ID" value="PSU_v2.g13986"/>
</dbReference>
<name>A0A914Y8S9_9BILA</name>
<keyword evidence="2" id="KW-1185">Reference proteome</keyword>
<organism evidence="2 3">
    <name type="scientific">Panagrolaimus superbus</name>
    <dbReference type="NCBI Taxonomy" id="310955"/>
    <lineage>
        <taxon>Eukaryota</taxon>
        <taxon>Metazoa</taxon>
        <taxon>Ecdysozoa</taxon>
        <taxon>Nematoda</taxon>
        <taxon>Chromadorea</taxon>
        <taxon>Rhabditida</taxon>
        <taxon>Tylenchina</taxon>
        <taxon>Panagrolaimomorpha</taxon>
        <taxon>Panagrolaimoidea</taxon>
        <taxon>Panagrolaimidae</taxon>
        <taxon>Panagrolaimus</taxon>
    </lineage>
</organism>
<evidence type="ECO:0000313" key="3">
    <source>
        <dbReference type="WBParaSite" id="PSU_v2.g13986.t1"/>
    </source>
</evidence>
<evidence type="ECO:0000259" key="1">
    <source>
        <dbReference type="Pfam" id="PF18014"/>
    </source>
</evidence>
<dbReference type="Gene3D" id="3.40.630.90">
    <property type="match status" value="1"/>
</dbReference>
<protein>
    <submittedName>
        <fullName evidence="3">YitH acetyltransferase (GNAT) domain-containing protein</fullName>
    </submittedName>
</protein>
<dbReference type="PANTHER" id="PTHR47408">
    <property type="entry name" value="PROTEIN CBG01304-RELATED"/>
    <property type="match status" value="1"/>
</dbReference>
<dbReference type="AlphaFoldDB" id="A0A914Y8S9"/>
<dbReference type="InterPro" id="IPR041496">
    <property type="entry name" value="YitH/HolE_GNAT"/>
</dbReference>
<accession>A0A914Y8S9</accession>
<sequence length="187" mass="21391">MLGFNKYPDWQYEDMEADTKEINHENLEKNRLVKTISFESVDFKEFVCYDSHITGGIRRDGFIKRFMESKDAFSKVATDCDGKIVGYGNIRVGSNKQLAIGPLYADSGDIAETLLKDILKSINHITQYNKIFYYPSTSNNHAKEIFFKLASNKVRENDKMFVQFSDTIPKISAGKIFSITEYGLGFC</sequence>
<dbReference type="Pfam" id="PF18014">
    <property type="entry name" value="Acetyltransf_18"/>
    <property type="match status" value="1"/>
</dbReference>